<feature type="transmembrane region" description="Helical" evidence="1">
    <location>
        <begin position="12"/>
        <end position="38"/>
    </location>
</feature>
<protein>
    <submittedName>
        <fullName evidence="2">Putative membrane protein, TIGR04086 family/integral membrane protein, TIGR04097 family</fullName>
    </submittedName>
</protein>
<dbReference type="Pfam" id="PF12670">
    <property type="entry name" value="DUF3792"/>
    <property type="match status" value="1"/>
</dbReference>
<dbReference type="eggNOG" id="ENOG5033F8G">
    <property type="taxonomic scope" value="Bacteria"/>
</dbReference>
<organism evidence="2 3">
    <name type="scientific">Halobacteroides halobius (strain ATCC 35273 / DSM 5150 / MD-1)</name>
    <dbReference type="NCBI Taxonomy" id="748449"/>
    <lineage>
        <taxon>Bacteria</taxon>
        <taxon>Bacillati</taxon>
        <taxon>Bacillota</taxon>
        <taxon>Clostridia</taxon>
        <taxon>Halanaerobiales</taxon>
        <taxon>Halobacteroidaceae</taxon>
        <taxon>Halobacteroides</taxon>
    </lineage>
</organism>
<dbReference type="InterPro" id="IPR023804">
    <property type="entry name" value="DUF3792_TM"/>
</dbReference>
<accession>L0K846</accession>
<feature type="transmembrane region" description="Helical" evidence="1">
    <location>
        <begin position="44"/>
        <end position="62"/>
    </location>
</feature>
<sequence>MSKVKVVGVFRGLIISIALLLISNLILGIVTSYTSIAISLTSRWITIFHYIAIFIGGAIAAYSAENNGWLNGGLVGLIYMVAIVLLGLLWYPFNLSLLLALKILIAFIVSALGGIIGINII</sequence>
<keyword evidence="1" id="KW-0472">Membrane</keyword>
<dbReference type="Proteomes" id="UP000010880">
    <property type="component" value="Chromosome"/>
</dbReference>
<evidence type="ECO:0000313" key="2">
    <source>
        <dbReference type="EMBL" id="AGB40720.1"/>
    </source>
</evidence>
<keyword evidence="1" id="KW-0812">Transmembrane</keyword>
<evidence type="ECO:0000313" key="3">
    <source>
        <dbReference type="Proteomes" id="UP000010880"/>
    </source>
</evidence>
<reference evidence="3" key="1">
    <citation type="submission" date="2012-02" db="EMBL/GenBank/DDBJ databases">
        <title>The complete genome of Halobacteroides halobius DSM 5150.</title>
        <authorList>
            <person name="Lucas S."/>
            <person name="Copeland A."/>
            <person name="Lapidus A."/>
            <person name="Glavina del Rio T."/>
            <person name="Dalin E."/>
            <person name="Tice H."/>
            <person name="Bruce D."/>
            <person name="Goodwin L."/>
            <person name="Pitluck S."/>
            <person name="Peters L."/>
            <person name="Mikhailova N."/>
            <person name="Gu W."/>
            <person name="Kyrpides N."/>
            <person name="Mavromatis K."/>
            <person name="Ivanova N."/>
            <person name="Brettin T."/>
            <person name="Detter J.C."/>
            <person name="Han C."/>
            <person name="Larimer F."/>
            <person name="Land M."/>
            <person name="Hauser L."/>
            <person name="Markowitz V."/>
            <person name="Cheng J.-F."/>
            <person name="Hugenholtz P."/>
            <person name="Woyke T."/>
            <person name="Wu D."/>
            <person name="Tindall B."/>
            <person name="Pomrenke H."/>
            <person name="Brambilla E."/>
            <person name="Klenk H.-P."/>
            <person name="Eisen J.A."/>
        </authorList>
    </citation>
    <scope>NUCLEOTIDE SEQUENCE [LARGE SCALE GENOMIC DNA]</scope>
    <source>
        <strain evidence="3">ATCC 35273 / DSM 5150 / MD-1</strain>
    </source>
</reference>
<dbReference type="HOGENOM" id="CLU_149197_0_0_9"/>
<evidence type="ECO:0000256" key="1">
    <source>
        <dbReference type="SAM" id="Phobius"/>
    </source>
</evidence>
<dbReference type="NCBIfam" id="TIGR04086">
    <property type="entry name" value="TIGR04086_membr"/>
    <property type="match status" value="1"/>
</dbReference>
<dbReference type="EMBL" id="CP003359">
    <property type="protein sequence ID" value="AGB40720.1"/>
    <property type="molecule type" value="Genomic_DNA"/>
</dbReference>
<gene>
    <name evidence="2" type="ordered locus">Halha_0747</name>
</gene>
<keyword evidence="1" id="KW-1133">Transmembrane helix</keyword>
<feature type="transmembrane region" description="Helical" evidence="1">
    <location>
        <begin position="74"/>
        <end position="93"/>
    </location>
</feature>
<dbReference type="STRING" id="748449.Halha_0747"/>
<name>L0K846_HALHC</name>
<proteinExistence type="predicted"/>
<dbReference type="AlphaFoldDB" id="L0K846"/>
<dbReference type="RefSeq" id="WP_015326445.1">
    <property type="nucleotide sequence ID" value="NC_019978.1"/>
</dbReference>
<dbReference type="KEGG" id="hhl:Halha_0747"/>
<keyword evidence="3" id="KW-1185">Reference proteome</keyword>
<feature type="transmembrane region" description="Helical" evidence="1">
    <location>
        <begin position="99"/>
        <end position="120"/>
    </location>
</feature>